<gene>
    <name evidence="10" type="primary">gmr_1</name>
    <name evidence="10" type="ORF">ERS008472_00406</name>
</gene>
<dbReference type="InterPro" id="IPR029787">
    <property type="entry name" value="Nucleotide_cyclase"/>
</dbReference>
<feature type="transmembrane region" description="Helical" evidence="6">
    <location>
        <begin position="286"/>
        <end position="309"/>
    </location>
</feature>
<keyword evidence="6" id="KW-1133">Transmembrane helix</keyword>
<dbReference type="SMART" id="SM00091">
    <property type="entry name" value="PAS"/>
    <property type="match status" value="1"/>
</dbReference>
<dbReference type="InterPro" id="IPR000160">
    <property type="entry name" value="GGDEF_dom"/>
</dbReference>
<evidence type="ECO:0000256" key="2">
    <source>
        <dbReference type="ARBA" id="ARBA00004665"/>
    </source>
</evidence>
<dbReference type="SMART" id="SM00267">
    <property type="entry name" value="GGDEF"/>
    <property type="match status" value="1"/>
</dbReference>
<dbReference type="InterPro" id="IPR035919">
    <property type="entry name" value="EAL_sf"/>
</dbReference>
<feature type="compositionally biased region" description="Polar residues" evidence="5">
    <location>
        <begin position="245"/>
        <end position="262"/>
    </location>
</feature>
<dbReference type="InterPro" id="IPR035965">
    <property type="entry name" value="PAS-like_dom_sf"/>
</dbReference>
<dbReference type="Gene3D" id="3.30.70.270">
    <property type="match status" value="1"/>
</dbReference>
<feature type="transmembrane region" description="Helical" evidence="6">
    <location>
        <begin position="26"/>
        <end position="46"/>
    </location>
</feature>
<dbReference type="Gene3D" id="3.30.450.20">
    <property type="entry name" value="PAS domain"/>
    <property type="match status" value="1"/>
</dbReference>
<dbReference type="InterPro" id="IPR000014">
    <property type="entry name" value="PAS"/>
</dbReference>
<dbReference type="Pfam" id="PF00989">
    <property type="entry name" value="PAS"/>
    <property type="match status" value="1"/>
</dbReference>
<reference evidence="11" key="1">
    <citation type="submission" date="2015-03" db="EMBL/GenBank/DDBJ databases">
        <authorList>
            <consortium name="Pathogen Informatics"/>
            <person name="Murphy D."/>
        </authorList>
    </citation>
    <scope>NUCLEOTIDE SEQUENCE [LARGE SCALE GENOMIC DNA]</scope>
    <source>
        <strain evidence="11">IP6945</strain>
    </source>
</reference>
<dbReference type="Proteomes" id="UP000041882">
    <property type="component" value="Unassembled WGS sequence"/>
</dbReference>
<evidence type="ECO:0000256" key="3">
    <source>
        <dbReference type="ARBA" id="ARBA00012528"/>
    </source>
</evidence>
<dbReference type="PROSITE" id="PS50887">
    <property type="entry name" value="GGDEF"/>
    <property type="match status" value="1"/>
</dbReference>
<protein>
    <recommendedName>
        <fullName evidence="3">diguanylate cyclase</fullName>
        <ecNumber evidence="3">2.7.7.65</ecNumber>
    </recommendedName>
</protein>
<feature type="domain" description="EAL" evidence="8">
    <location>
        <begin position="626"/>
        <end position="876"/>
    </location>
</feature>
<keyword evidence="11" id="KW-1185">Reference proteome</keyword>
<dbReference type="PANTHER" id="PTHR44757">
    <property type="entry name" value="DIGUANYLATE CYCLASE DGCP"/>
    <property type="match status" value="1"/>
</dbReference>
<dbReference type="AlphaFoldDB" id="A0A0T9NFW3"/>
<dbReference type="PROSITE" id="PS50112">
    <property type="entry name" value="PAS"/>
    <property type="match status" value="1"/>
</dbReference>
<dbReference type="SUPFAM" id="SSF55073">
    <property type="entry name" value="Nucleotide cyclase"/>
    <property type="match status" value="1"/>
</dbReference>
<dbReference type="SMART" id="SM00052">
    <property type="entry name" value="EAL"/>
    <property type="match status" value="1"/>
</dbReference>
<comment type="pathway">
    <text evidence="2">Purine metabolism; 3',5'-cyclic di-GMP biosynthesis.</text>
</comment>
<dbReference type="EMBL" id="CQAW01000001">
    <property type="protein sequence ID" value="CNH05064.1"/>
    <property type="molecule type" value="Genomic_DNA"/>
</dbReference>
<feature type="domain" description="GGDEF" evidence="9">
    <location>
        <begin position="484"/>
        <end position="617"/>
    </location>
</feature>
<evidence type="ECO:0000259" key="9">
    <source>
        <dbReference type="PROSITE" id="PS50887"/>
    </source>
</evidence>
<evidence type="ECO:0000259" key="7">
    <source>
        <dbReference type="PROSITE" id="PS50112"/>
    </source>
</evidence>
<dbReference type="CDD" id="cd00130">
    <property type="entry name" value="PAS"/>
    <property type="match status" value="1"/>
</dbReference>
<dbReference type="Pfam" id="PF00563">
    <property type="entry name" value="EAL"/>
    <property type="match status" value="1"/>
</dbReference>
<feature type="domain" description="PAS" evidence="7">
    <location>
        <begin position="329"/>
        <end position="376"/>
    </location>
</feature>
<evidence type="ECO:0000256" key="5">
    <source>
        <dbReference type="SAM" id="MobiDB-lite"/>
    </source>
</evidence>
<dbReference type="PANTHER" id="PTHR44757:SF10">
    <property type="entry name" value="MEMBRANE PROTEIN"/>
    <property type="match status" value="1"/>
</dbReference>
<dbReference type="InterPro" id="IPR007892">
    <property type="entry name" value="CHASE4"/>
</dbReference>
<dbReference type="InterPro" id="IPR013767">
    <property type="entry name" value="PAS_fold"/>
</dbReference>
<dbReference type="SUPFAM" id="SSF55785">
    <property type="entry name" value="PYP-like sensor domain (PAS domain)"/>
    <property type="match status" value="1"/>
</dbReference>
<feature type="region of interest" description="Disordered" evidence="5">
    <location>
        <begin position="245"/>
        <end position="265"/>
    </location>
</feature>
<organism evidence="10 11">
    <name type="scientific">Yersinia thracica</name>
    <dbReference type="NCBI Taxonomy" id="2890319"/>
    <lineage>
        <taxon>Bacteria</taxon>
        <taxon>Pseudomonadati</taxon>
        <taxon>Pseudomonadota</taxon>
        <taxon>Gammaproteobacteria</taxon>
        <taxon>Enterobacterales</taxon>
        <taxon>Yersiniaceae</taxon>
        <taxon>Yersinia</taxon>
    </lineage>
</organism>
<evidence type="ECO:0000256" key="1">
    <source>
        <dbReference type="ARBA" id="ARBA00001946"/>
    </source>
</evidence>
<dbReference type="GO" id="GO:0016787">
    <property type="term" value="F:hydrolase activity"/>
    <property type="evidence" value="ECO:0007669"/>
    <property type="project" value="UniProtKB-KW"/>
</dbReference>
<dbReference type="InterPro" id="IPR052155">
    <property type="entry name" value="Biofilm_reg_signaling"/>
</dbReference>
<dbReference type="InterPro" id="IPR043128">
    <property type="entry name" value="Rev_trsase/Diguanyl_cyclase"/>
</dbReference>
<evidence type="ECO:0000313" key="10">
    <source>
        <dbReference type="EMBL" id="CNH05064.1"/>
    </source>
</evidence>
<dbReference type="PROSITE" id="PS50883">
    <property type="entry name" value="EAL"/>
    <property type="match status" value="1"/>
</dbReference>
<comment type="catalytic activity">
    <reaction evidence="4">
        <text>2 GTP = 3',3'-c-di-GMP + 2 diphosphate</text>
        <dbReference type="Rhea" id="RHEA:24898"/>
        <dbReference type="ChEBI" id="CHEBI:33019"/>
        <dbReference type="ChEBI" id="CHEBI:37565"/>
        <dbReference type="ChEBI" id="CHEBI:58805"/>
        <dbReference type="EC" id="2.7.7.65"/>
    </reaction>
</comment>
<dbReference type="Pfam" id="PF05228">
    <property type="entry name" value="CHASE4"/>
    <property type="match status" value="1"/>
</dbReference>
<dbReference type="GO" id="GO:0006355">
    <property type="term" value="P:regulation of DNA-templated transcription"/>
    <property type="evidence" value="ECO:0007669"/>
    <property type="project" value="InterPro"/>
</dbReference>
<keyword evidence="10" id="KW-0378">Hydrolase</keyword>
<dbReference type="RefSeq" id="WP_050112375.1">
    <property type="nucleotide sequence ID" value="NZ_CABHXQ010000029.1"/>
</dbReference>
<evidence type="ECO:0000259" key="8">
    <source>
        <dbReference type="PROSITE" id="PS50883"/>
    </source>
</evidence>
<dbReference type="NCBIfam" id="TIGR00254">
    <property type="entry name" value="GGDEF"/>
    <property type="match status" value="1"/>
</dbReference>
<dbReference type="Gene3D" id="3.20.20.450">
    <property type="entry name" value="EAL domain"/>
    <property type="match status" value="1"/>
</dbReference>
<dbReference type="GO" id="GO:0052621">
    <property type="term" value="F:diguanylate cyclase activity"/>
    <property type="evidence" value="ECO:0007669"/>
    <property type="project" value="UniProtKB-EC"/>
</dbReference>
<evidence type="ECO:0000313" key="11">
    <source>
        <dbReference type="Proteomes" id="UP000041882"/>
    </source>
</evidence>
<dbReference type="CDD" id="cd01948">
    <property type="entry name" value="EAL"/>
    <property type="match status" value="1"/>
</dbReference>
<proteinExistence type="predicted"/>
<dbReference type="EC" id="2.7.7.65" evidence="3"/>
<dbReference type="Pfam" id="PF00990">
    <property type="entry name" value="GGDEF"/>
    <property type="match status" value="1"/>
</dbReference>
<keyword evidence="6" id="KW-0472">Membrane</keyword>
<evidence type="ECO:0000256" key="4">
    <source>
        <dbReference type="ARBA" id="ARBA00034247"/>
    </source>
</evidence>
<evidence type="ECO:0000256" key="6">
    <source>
        <dbReference type="SAM" id="Phobius"/>
    </source>
</evidence>
<name>A0A0T9NFW3_9GAMM</name>
<sequence length="879" mass="98970">MTNSTPPEAGARGENVFFAKRALRTMVFLVGAIIIIAATGIIYLAAQLNEQAESNSRFLVEKAWETRQKSIKTRIKDNAYWGDAYEHLHVTVDPDWAFVSQNLGPSLYKNFGYEGIFVIDGQGKTRYSVINGQLVNIRLQDWLDEDITPFIDSVRRQVENQDAATKIVNVAGAPAIVAAAVLTTGNDPRIKPVAGPPSVLVFTNILTQTELNVLGENYGIHQLRTARDKKDAASSPAIQLSSTPLPLKQSSLKQPPSKQLSSKELAPNDDTVVTLHWNQNMPGAQLLNILLPLLALIALILWLSGWWILRRALSEARTADENKVALIASEERFRHMAEAATDWLWETDANLRITYLSQRFFTITGLSVERWLGRNLDSLLNCDHIPLRSWLQYTHLTESRNELQCTYFSAKGDKRICRVYAKPIIKNDENIGFRGTVSDITQEIEAQERIQHLSLHDSLTGLPNRMRMKEFLESKLRNLTAAPHPLVILNVDLDKFKPVNDTFGHIAGDQVLHQVSERLRSCLRDQDLVARQGGDEFILIITGLSSIKEIEDLCARVIDRIESPYIINNQDIFISASIGIALAPQDSMQAEELLRFADIAMYEAKNSGHNRWSFYSSEMNDRLMQRSELERFLRQAIKHNEFNLYYQPRYRIAGTKLTGAEALVRWNHPVLGLLMPDQFIALAEETGLITAISDWTMLQACQDAATWPASLIISVNISAIEFRSQHLIERVRQVLRLTGLPSHRLELEITERIMIEDADGAFKTMTALKALGVRLSMDDFGTGYSSLNYLRRFPFDGLKIDKSFIDELTQSREGQSIVEGIINLGHALSMTVTAEGVETTEQLEHLQALTCDEAQGYLLGKPMKLNELLNITHQADCDK</sequence>
<dbReference type="SUPFAM" id="SSF141868">
    <property type="entry name" value="EAL domain-like"/>
    <property type="match status" value="1"/>
</dbReference>
<dbReference type="InterPro" id="IPR001633">
    <property type="entry name" value="EAL_dom"/>
</dbReference>
<dbReference type="CDD" id="cd01949">
    <property type="entry name" value="GGDEF"/>
    <property type="match status" value="1"/>
</dbReference>
<dbReference type="FunFam" id="3.30.70.270:FF:000001">
    <property type="entry name" value="Diguanylate cyclase domain protein"/>
    <property type="match status" value="1"/>
</dbReference>
<comment type="cofactor">
    <cofactor evidence="1">
        <name>Mg(2+)</name>
        <dbReference type="ChEBI" id="CHEBI:18420"/>
    </cofactor>
</comment>
<accession>A0A0T9NFW3</accession>
<keyword evidence="6" id="KW-0812">Transmembrane</keyword>
<dbReference type="NCBIfam" id="TIGR00229">
    <property type="entry name" value="sensory_box"/>
    <property type="match status" value="1"/>
</dbReference>